<dbReference type="Proteomes" id="UP000740926">
    <property type="component" value="Unassembled WGS sequence"/>
</dbReference>
<keyword evidence="3" id="KW-1185">Reference proteome</keyword>
<feature type="compositionally biased region" description="Low complexity" evidence="1">
    <location>
        <begin position="1"/>
        <end position="22"/>
    </location>
</feature>
<organism evidence="2 3">
    <name type="scientific">Rhizopus delemar</name>
    <dbReference type="NCBI Taxonomy" id="936053"/>
    <lineage>
        <taxon>Eukaryota</taxon>
        <taxon>Fungi</taxon>
        <taxon>Fungi incertae sedis</taxon>
        <taxon>Mucoromycota</taxon>
        <taxon>Mucoromycotina</taxon>
        <taxon>Mucoromycetes</taxon>
        <taxon>Mucorales</taxon>
        <taxon>Mucorineae</taxon>
        <taxon>Rhizopodaceae</taxon>
        <taxon>Rhizopus</taxon>
    </lineage>
</organism>
<name>A0A9P7C2N9_9FUNG</name>
<comment type="caution">
    <text evidence="2">The sequence shown here is derived from an EMBL/GenBank/DDBJ whole genome shotgun (WGS) entry which is preliminary data.</text>
</comment>
<feature type="region of interest" description="Disordered" evidence="1">
    <location>
        <begin position="1"/>
        <end position="32"/>
    </location>
</feature>
<accession>A0A9P7C2N9</accession>
<proteinExistence type="predicted"/>
<evidence type="ECO:0000313" key="2">
    <source>
        <dbReference type="EMBL" id="KAG1533007.1"/>
    </source>
</evidence>
<dbReference type="AlphaFoldDB" id="A0A9P7C2N9"/>
<reference evidence="2 3" key="1">
    <citation type="journal article" date="2020" name="Microb. Genom.">
        <title>Genetic diversity of clinical and environmental Mucorales isolates obtained from an investigation of mucormycosis cases among solid organ transplant recipients.</title>
        <authorList>
            <person name="Nguyen M.H."/>
            <person name="Kaul D."/>
            <person name="Muto C."/>
            <person name="Cheng S.J."/>
            <person name="Richter R.A."/>
            <person name="Bruno V.M."/>
            <person name="Liu G."/>
            <person name="Beyhan S."/>
            <person name="Sundermann A.J."/>
            <person name="Mounaud S."/>
            <person name="Pasculle A.W."/>
            <person name="Nierman W.C."/>
            <person name="Driscoll E."/>
            <person name="Cumbie R."/>
            <person name="Clancy C.J."/>
            <person name="Dupont C.L."/>
        </authorList>
    </citation>
    <scope>NUCLEOTIDE SEQUENCE [LARGE SCALE GENOMIC DNA]</scope>
    <source>
        <strain evidence="2 3">GL24</strain>
    </source>
</reference>
<sequence>MLDSYPTGPDQTIGTTQTGTRPTVPPGPHGQGWRQCTVLDSAGTHHIAQRGRNTPAAKVARRFLTTYCTGIS</sequence>
<evidence type="ECO:0000256" key="1">
    <source>
        <dbReference type="SAM" id="MobiDB-lite"/>
    </source>
</evidence>
<gene>
    <name evidence="2" type="ORF">G6F50_016012</name>
</gene>
<dbReference type="EMBL" id="JAANIU010009521">
    <property type="protein sequence ID" value="KAG1533007.1"/>
    <property type="molecule type" value="Genomic_DNA"/>
</dbReference>
<protein>
    <submittedName>
        <fullName evidence="2">Uncharacterized protein</fullName>
    </submittedName>
</protein>
<evidence type="ECO:0000313" key="3">
    <source>
        <dbReference type="Proteomes" id="UP000740926"/>
    </source>
</evidence>